<comment type="caution">
    <text evidence="1">The sequence shown here is derived from an EMBL/GenBank/DDBJ whole genome shotgun (WGS) entry which is preliminary data.</text>
</comment>
<dbReference type="EMBL" id="JAFNEN010000375">
    <property type="protein sequence ID" value="KAG8184356.1"/>
    <property type="molecule type" value="Genomic_DNA"/>
</dbReference>
<dbReference type="AlphaFoldDB" id="A0AAV6UJG2"/>
<evidence type="ECO:0000313" key="1">
    <source>
        <dbReference type="EMBL" id="KAG8184356.1"/>
    </source>
</evidence>
<proteinExistence type="predicted"/>
<protein>
    <submittedName>
        <fullName evidence="1">Uncharacterized protein</fullName>
    </submittedName>
</protein>
<name>A0AAV6UJG2_9ARAC</name>
<dbReference type="Proteomes" id="UP000827092">
    <property type="component" value="Unassembled WGS sequence"/>
</dbReference>
<evidence type="ECO:0000313" key="2">
    <source>
        <dbReference type="Proteomes" id="UP000827092"/>
    </source>
</evidence>
<accession>A0AAV6UJG2</accession>
<reference evidence="1 2" key="1">
    <citation type="journal article" date="2022" name="Nat. Ecol. Evol.">
        <title>A masculinizing supergene underlies an exaggerated male reproductive morph in a spider.</title>
        <authorList>
            <person name="Hendrickx F."/>
            <person name="De Corte Z."/>
            <person name="Sonet G."/>
            <person name="Van Belleghem S.M."/>
            <person name="Kostlbacher S."/>
            <person name="Vangestel C."/>
        </authorList>
    </citation>
    <scope>NUCLEOTIDE SEQUENCE [LARGE SCALE GENOMIC DNA]</scope>
    <source>
        <strain evidence="1">W744_W776</strain>
    </source>
</reference>
<sequence>MWRVRPHTKRCISQTSKFMVCGEAAHESTAKCPNKPNCISCSTSNKKNGGSMPTDHKTGYFRCPNSVDNIVSPAREQGSTP</sequence>
<keyword evidence="2" id="KW-1185">Reference proteome</keyword>
<organism evidence="1 2">
    <name type="scientific">Oedothorax gibbosus</name>
    <dbReference type="NCBI Taxonomy" id="931172"/>
    <lineage>
        <taxon>Eukaryota</taxon>
        <taxon>Metazoa</taxon>
        <taxon>Ecdysozoa</taxon>
        <taxon>Arthropoda</taxon>
        <taxon>Chelicerata</taxon>
        <taxon>Arachnida</taxon>
        <taxon>Araneae</taxon>
        <taxon>Araneomorphae</taxon>
        <taxon>Entelegynae</taxon>
        <taxon>Araneoidea</taxon>
        <taxon>Linyphiidae</taxon>
        <taxon>Erigoninae</taxon>
        <taxon>Oedothorax</taxon>
    </lineage>
</organism>
<gene>
    <name evidence="1" type="ORF">JTE90_006759</name>
</gene>